<name>A0A1G9P4K0_9BACI</name>
<feature type="transmembrane region" description="Helical" evidence="1">
    <location>
        <begin position="108"/>
        <end position="129"/>
    </location>
</feature>
<sequence length="159" mass="18260">MELIKIFKNSIALPKKQAVFWLNRVSMRDTLVYIFLLIFVLYLPEGYALAFQENLLLDSDLRSVFILQSITFYPMYVIFTGLVVISTLAAGALLMARLLHRKLAFQHLWKMTAFALTLPLIVYTGIKLAGWGNGILLLLLIIGLYLILYQMVTVYPKRK</sequence>
<keyword evidence="3" id="KW-1185">Reference proteome</keyword>
<evidence type="ECO:0008006" key="4">
    <source>
        <dbReference type="Google" id="ProtNLM"/>
    </source>
</evidence>
<feature type="transmembrane region" description="Helical" evidence="1">
    <location>
        <begin position="31"/>
        <end position="50"/>
    </location>
</feature>
<evidence type="ECO:0000256" key="1">
    <source>
        <dbReference type="SAM" id="Phobius"/>
    </source>
</evidence>
<reference evidence="3" key="1">
    <citation type="submission" date="2016-10" db="EMBL/GenBank/DDBJ databases">
        <authorList>
            <person name="Varghese N."/>
            <person name="Submissions S."/>
        </authorList>
    </citation>
    <scope>NUCLEOTIDE SEQUENCE [LARGE SCALE GENOMIC DNA]</scope>
    <source>
        <strain evidence="3">CGMCC 1.6199</strain>
    </source>
</reference>
<dbReference type="OrthoDB" id="2884954at2"/>
<proteinExistence type="predicted"/>
<dbReference type="RefSeq" id="WP_074597965.1">
    <property type="nucleotide sequence ID" value="NZ_FNHF01000001.1"/>
</dbReference>
<dbReference type="Pfam" id="PF06691">
    <property type="entry name" value="DUF1189"/>
    <property type="match status" value="1"/>
</dbReference>
<protein>
    <recommendedName>
        <fullName evidence="4">DUF1189 domain-containing protein</fullName>
    </recommendedName>
</protein>
<evidence type="ECO:0000313" key="2">
    <source>
        <dbReference type="EMBL" id="SDL93639.1"/>
    </source>
</evidence>
<dbReference type="STRING" id="482461.SAMN05216244_1283"/>
<dbReference type="Proteomes" id="UP000182347">
    <property type="component" value="Unassembled WGS sequence"/>
</dbReference>
<keyword evidence="1" id="KW-0812">Transmembrane</keyword>
<organism evidence="2 3">
    <name type="scientific">Sediminibacillus halophilus</name>
    <dbReference type="NCBI Taxonomy" id="482461"/>
    <lineage>
        <taxon>Bacteria</taxon>
        <taxon>Bacillati</taxon>
        <taxon>Bacillota</taxon>
        <taxon>Bacilli</taxon>
        <taxon>Bacillales</taxon>
        <taxon>Bacillaceae</taxon>
        <taxon>Sediminibacillus</taxon>
    </lineage>
</organism>
<gene>
    <name evidence="2" type="ORF">SAMN05216244_1283</name>
</gene>
<dbReference type="InterPro" id="IPR009574">
    <property type="entry name" value="DUF1189"/>
</dbReference>
<dbReference type="AlphaFoldDB" id="A0A1G9P4K0"/>
<feature type="transmembrane region" description="Helical" evidence="1">
    <location>
        <begin position="70"/>
        <end position="96"/>
    </location>
</feature>
<keyword evidence="1" id="KW-0472">Membrane</keyword>
<feature type="transmembrane region" description="Helical" evidence="1">
    <location>
        <begin position="135"/>
        <end position="155"/>
    </location>
</feature>
<dbReference type="EMBL" id="FNHF01000001">
    <property type="protein sequence ID" value="SDL93639.1"/>
    <property type="molecule type" value="Genomic_DNA"/>
</dbReference>
<accession>A0A1G9P4K0</accession>
<keyword evidence="1" id="KW-1133">Transmembrane helix</keyword>
<evidence type="ECO:0000313" key="3">
    <source>
        <dbReference type="Proteomes" id="UP000182347"/>
    </source>
</evidence>